<reference evidence="1 2" key="2">
    <citation type="journal article" date="2010" name="Nucleic Acids Res.">
        <title>BeetleBase in 2010: revisions to provide comprehensive genomic information for Tribolium castaneum.</title>
        <authorList>
            <person name="Kim H.S."/>
            <person name="Murphy T."/>
            <person name="Xia J."/>
            <person name="Caragea D."/>
            <person name="Park Y."/>
            <person name="Beeman R.W."/>
            <person name="Lorenzen M.D."/>
            <person name="Butcher S."/>
            <person name="Manak J.R."/>
            <person name="Brown S.J."/>
        </authorList>
    </citation>
    <scope>GENOME REANNOTATION</scope>
    <source>
        <strain evidence="1 2">Georgia GA2</strain>
    </source>
</reference>
<dbReference type="PhylomeDB" id="D6W7D9"/>
<organism evidence="1 2">
    <name type="scientific">Tribolium castaneum</name>
    <name type="common">Red flour beetle</name>
    <dbReference type="NCBI Taxonomy" id="7070"/>
    <lineage>
        <taxon>Eukaryota</taxon>
        <taxon>Metazoa</taxon>
        <taxon>Ecdysozoa</taxon>
        <taxon>Arthropoda</taxon>
        <taxon>Hexapoda</taxon>
        <taxon>Insecta</taxon>
        <taxon>Pterygota</taxon>
        <taxon>Neoptera</taxon>
        <taxon>Endopterygota</taxon>
        <taxon>Coleoptera</taxon>
        <taxon>Polyphaga</taxon>
        <taxon>Cucujiformia</taxon>
        <taxon>Tenebrionidae</taxon>
        <taxon>Tenebrionidae incertae sedis</taxon>
        <taxon>Tribolium</taxon>
    </lineage>
</organism>
<protein>
    <submittedName>
        <fullName evidence="1">Uncharacterized protein</fullName>
    </submittedName>
</protein>
<dbReference type="InParanoid" id="D6W7D9"/>
<name>D6W7D9_TRICA</name>
<dbReference type="AlphaFoldDB" id="D6W7D9"/>
<dbReference type="HOGENOM" id="CLU_1273698_0_0_1"/>
<evidence type="ECO:0000313" key="1">
    <source>
        <dbReference type="EMBL" id="EFA11209.1"/>
    </source>
</evidence>
<dbReference type="Proteomes" id="UP000007266">
    <property type="component" value="Linkage group 1"/>
</dbReference>
<accession>D6W7D9</accession>
<sequence length="217" mass="24529">MAALWNCPHCSKILSTTRMCLRGHTICGDCGTKTLCPICKMIICTRAKNFAFEGLVSELGLVLSPPADPDPGPAPAIRLSRHRHHVIKCPVSYCRTRNTFEDLAAHLKNDHKRSILKLSARRNWTRISVRNISSRICKVVCYSKCFFHIFIKINREQGNFNVGVTLASNSLKKFSFSVNNCRARREIPLHGSSPSSTFNNYNYTLKAAHVEVNFFEE</sequence>
<evidence type="ECO:0000313" key="2">
    <source>
        <dbReference type="Proteomes" id="UP000007266"/>
    </source>
</evidence>
<gene>
    <name evidence="1" type="primary">AUGUSTUS-3.0.2_05173</name>
    <name evidence="1" type="ORF">TcasGA2_TC005173</name>
</gene>
<dbReference type="EMBL" id="KQ971307">
    <property type="protein sequence ID" value="EFA11209.1"/>
    <property type="molecule type" value="Genomic_DNA"/>
</dbReference>
<keyword evidence="2" id="KW-1185">Reference proteome</keyword>
<reference evidence="1 2" key="1">
    <citation type="journal article" date="2008" name="Nature">
        <title>The genome of the model beetle and pest Tribolium castaneum.</title>
        <authorList>
            <consortium name="Tribolium Genome Sequencing Consortium"/>
            <person name="Richards S."/>
            <person name="Gibbs R.A."/>
            <person name="Weinstock G.M."/>
            <person name="Brown S.J."/>
            <person name="Denell R."/>
            <person name="Beeman R.W."/>
            <person name="Gibbs R."/>
            <person name="Beeman R.W."/>
            <person name="Brown S.J."/>
            <person name="Bucher G."/>
            <person name="Friedrich M."/>
            <person name="Grimmelikhuijzen C.J."/>
            <person name="Klingler M."/>
            <person name="Lorenzen M."/>
            <person name="Richards S."/>
            <person name="Roth S."/>
            <person name="Schroder R."/>
            <person name="Tautz D."/>
            <person name="Zdobnov E.M."/>
            <person name="Muzny D."/>
            <person name="Gibbs R.A."/>
            <person name="Weinstock G.M."/>
            <person name="Attaway T."/>
            <person name="Bell S."/>
            <person name="Buhay C.J."/>
            <person name="Chandrabose M.N."/>
            <person name="Chavez D."/>
            <person name="Clerk-Blankenburg K.P."/>
            <person name="Cree A."/>
            <person name="Dao M."/>
            <person name="Davis C."/>
            <person name="Chacko J."/>
            <person name="Dinh H."/>
            <person name="Dugan-Rocha S."/>
            <person name="Fowler G."/>
            <person name="Garner T.T."/>
            <person name="Garnes J."/>
            <person name="Gnirke A."/>
            <person name="Hawes A."/>
            <person name="Hernandez J."/>
            <person name="Hines S."/>
            <person name="Holder M."/>
            <person name="Hume J."/>
            <person name="Jhangiani S.N."/>
            <person name="Joshi V."/>
            <person name="Khan Z.M."/>
            <person name="Jackson L."/>
            <person name="Kovar C."/>
            <person name="Kowis A."/>
            <person name="Lee S."/>
            <person name="Lewis L.R."/>
            <person name="Margolis J."/>
            <person name="Morgan M."/>
            <person name="Nazareth L.V."/>
            <person name="Nguyen N."/>
            <person name="Okwuonu G."/>
            <person name="Parker D."/>
            <person name="Richards S."/>
            <person name="Ruiz S.J."/>
            <person name="Santibanez J."/>
            <person name="Savard J."/>
            <person name="Scherer S.E."/>
            <person name="Schneider B."/>
            <person name="Sodergren E."/>
            <person name="Tautz D."/>
            <person name="Vattahil S."/>
            <person name="Villasana D."/>
            <person name="White C.S."/>
            <person name="Wright R."/>
            <person name="Park Y."/>
            <person name="Beeman R.W."/>
            <person name="Lord J."/>
            <person name="Oppert B."/>
            <person name="Lorenzen M."/>
            <person name="Brown S."/>
            <person name="Wang L."/>
            <person name="Savard J."/>
            <person name="Tautz D."/>
            <person name="Richards S."/>
            <person name="Weinstock G."/>
            <person name="Gibbs R.A."/>
            <person name="Liu Y."/>
            <person name="Worley K."/>
            <person name="Weinstock G."/>
            <person name="Elsik C.G."/>
            <person name="Reese J.T."/>
            <person name="Elhaik E."/>
            <person name="Landan G."/>
            <person name="Graur D."/>
            <person name="Arensburger P."/>
            <person name="Atkinson P."/>
            <person name="Beeman R.W."/>
            <person name="Beidler J."/>
            <person name="Brown S.J."/>
            <person name="Demuth J.P."/>
            <person name="Drury D.W."/>
            <person name="Du Y.Z."/>
            <person name="Fujiwara H."/>
            <person name="Lorenzen M."/>
            <person name="Maselli V."/>
            <person name="Osanai M."/>
            <person name="Park Y."/>
            <person name="Robertson H.M."/>
            <person name="Tu Z."/>
            <person name="Wang J.J."/>
            <person name="Wang S."/>
            <person name="Richards S."/>
            <person name="Song H."/>
            <person name="Zhang L."/>
            <person name="Sodergren E."/>
            <person name="Werner D."/>
            <person name="Stanke M."/>
            <person name="Morgenstern B."/>
            <person name="Solovyev V."/>
            <person name="Kosarev P."/>
            <person name="Brown G."/>
            <person name="Chen H.C."/>
            <person name="Ermolaeva O."/>
            <person name="Hlavina W."/>
            <person name="Kapustin Y."/>
            <person name="Kiryutin B."/>
            <person name="Kitts P."/>
            <person name="Maglott D."/>
            <person name="Pruitt K."/>
            <person name="Sapojnikov V."/>
            <person name="Souvorov A."/>
            <person name="Mackey A.J."/>
            <person name="Waterhouse R.M."/>
            <person name="Wyder S."/>
            <person name="Zdobnov E.M."/>
            <person name="Zdobnov E.M."/>
            <person name="Wyder S."/>
            <person name="Kriventseva E.V."/>
            <person name="Kadowaki T."/>
            <person name="Bork P."/>
            <person name="Aranda M."/>
            <person name="Bao R."/>
            <person name="Beermann A."/>
            <person name="Berns N."/>
            <person name="Bolognesi R."/>
            <person name="Bonneton F."/>
            <person name="Bopp D."/>
            <person name="Brown S.J."/>
            <person name="Bucher G."/>
            <person name="Butts T."/>
            <person name="Chaumot A."/>
            <person name="Denell R.E."/>
            <person name="Ferrier D.E."/>
            <person name="Friedrich M."/>
            <person name="Gordon C.M."/>
            <person name="Jindra M."/>
            <person name="Klingler M."/>
            <person name="Lan Q."/>
            <person name="Lattorff H.M."/>
            <person name="Laudet V."/>
            <person name="von Levetsow C."/>
            <person name="Liu Z."/>
            <person name="Lutz R."/>
            <person name="Lynch J.A."/>
            <person name="da Fonseca R.N."/>
            <person name="Posnien N."/>
            <person name="Reuter R."/>
            <person name="Roth S."/>
            <person name="Savard J."/>
            <person name="Schinko J.B."/>
            <person name="Schmitt C."/>
            <person name="Schoppmeier M."/>
            <person name="Schroder R."/>
            <person name="Shippy T.D."/>
            <person name="Simonnet F."/>
            <person name="Marques-Souza H."/>
            <person name="Tautz D."/>
            <person name="Tomoyasu Y."/>
            <person name="Trauner J."/>
            <person name="Van der Zee M."/>
            <person name="Vervoort M."/>
            <person name="Wittkopp N."/>
            <person name="Wimmer E.A."/>
            <person name="Yang X."/>
            <person name="Jones A.K."/>
            <person name="Sattelle D.B."/>
            <person name="Ebert P.R."/>
            <person name="Nelson D."/>
            <person name="Scott J.G."/>
            <person name="Beeman R.W."/>
            <person name="Muthukrishnan S."/>
            <person name="Kramer K.J."/>
            <person name="Arakane Y."/>
            <person name="Beeman R.W."/>
            <person name="Zhu Q."/>
            <person name="Hogenkamp D."/>
            <person name="Dixit R."/>
            <person name="Oppert B."/>
            <person name="Jiang H."/>
            <person name="Zou Z."/>
            <person name="Marshall J."/>
            <person name="Elpidina E."/>
            <person name="Vinokurov K."/>
            <person name="Oppert C."/>
            <person name="Zou Z."/>
            <person name="Evans J."/>
            <person name="Lu Z."/>
            <person name="Zhao P."/>
            <person name="Sumathipala N."/>
            <person name="Altincicek B."/>
            <person name="Vilcinskas A."/>
            <person name="Williams M."/>
            <person name="Hultmark D."/>
            <person name="Hetru C."/>
            <person name="Jiang H."/>
            <person name="Grimmelikhuijzen C.J."/>
            <person name="Hauser F."/>
            <person name="Cazzamali G."/>
            <person name="Williamson M."/>
            <person name="Park Y."/>
            <person name="Li B."/>
            <person name="Tanaka Y."/>
            <person name="Predel R."/>
            <person name="Neupert S."/>
            <person name="Schachtner J."/>
            <person name="Verleyen P."/>
            <person name="Raible F."/>
            <person name="Bork P."/>
            <person name="Friedrich M."/>
            <person name="Walden K.K."/>
            <person name="Robertson H.M."/>
            <person name="Angeli S."/>
            <person name="Foret S."/>
            <person name="Bucher G."/>
            <person name="Schuetz S."/>
            <person name="Maleszka R."/>
            <person name="Wimmer E.A."/>
            <person name="Beeman R.W."/>
            <person name="Lorenzen M."/>
            <person name="Tomoyasu Y."/>
            <person name="Miller S.C."/>
            <person name="Grossmann D."/>
            <person name="Bucher G."/>
        </authorList>
    </citation>
    <scope>NUCLEOTIDE SEQUENCE [LARGE SCALE GENOMIC DNA]</scope>
    <source>
        <strain evidence="1 2">Georgia GA2</strain>
    </source>
</reference>
<proteinExistence type="predicted"/>